<organism evidence="2 3">
    <name type="scientific">Eruca vesicaria subsp. sativa</name>
    <name type="common">Garden rocket</name>
    <name type="synonym">Eruca sativa</name>
    <dbReference type="NCBI Taxonomy" id="29727"/>
    <lineage>
        <taxon>Eukaryota</taxon>
        <taxon>Viridiplantae</taxon>
        <taxon>Streptophyta</taxon>
        <taxon>Embryophyta</taxon>
        <taxon>Tracheophyta</taxon>
        <taxon>Spermatophyta</taxon>
        <taxon>Magnoliopsida</taxon>
        <taxon>eudicotyledons</taxon>
        <taxon>Gunneridae</taxon>
        <taxon>Pentapetalae</taxon>
        <taxon>rosids</taxon>
        <taxon>malvids</taxon>
        <taxon>Brassicales</taxon>
        <taxon>Brassicaceae</taxon>
        <taxon>Brassiceae</taxon>
        <taxon>Eruca</taxon>
    </lineage>
</organism>
<dbReference type="PANTHER" id="PTHR31111">
    <property type="entry name" value="BNAA05G37150D PROTEIN-RELATED"/>
    <property type="match status" value="1"/>
</dbReference>
<dbReference type="InterPro" id="IPR036047">
    <property type="entry name" value="F-box-like_dom_sf"/>
</dbReference>
<dbReference type="Proteomes" id="UP001642260">
    <property type="component" value="Unassembled WGS sequence"/>
</dbReference>
<dbReference type="AlphaFoldDB" id="A0ABC8IYB4"/>
<dbReference type="SUPFAM" id="SSF81383">
    <property type="entry name" value="F-box domain"/>
    <property type="match status" value="1"/>
</dbReference>
<dbReference type="EMBL" id="CAKOAT010054822">
    <property type="protein sequence ID" value="CAH8301047.1"/>
    <property type="molecule type" value="Genomic_DNA"/>
</dbReference>
<dbReference type="CDD" id="cd22157">
    <property type="entry name" value="F-box_AtFBW1-like"/>
    <property type="match status" value="1"/>
</dbReference>
<evidence type="ECO:0000259" key="1">
    <source>
        <dbReference type="SMART" id="SM00256"/>
    </source>
</evidence>
<dbReference type="SMART" id="SM00256">
    <property type="entry name" value="FBOX"/>
    <property type="match status" value="1"/>
</dbReference>
<evidence type="ECO:0000313" key="2">
    <source>
        <dbReference type="EMBL" id="CAH8301047.1"/>
    </source>
</evidence>
<accession>A0ABC8IYB4</accession>
<keyword evidence="3" id="KW-1185">Reference proteome</keyword>
<name>A0ABC8IYB4_ERUVS</name>
<feature type="domain" description="F-box" evidence="1">
    <location>
        <begin position="22"/>
        <end position="62"/>
    </location>
</feature>
<dbReference type="Gene3D" id="1.20.1280.50">
    <property type="match status" value="1"/>
</dbReference>
<proteinExistence type="predicted"/>
<dbReference type="NCBIfam" id="TIGR01640">
    <property type="entry name" value="F_box_assoc_1"/>
    <property type="match status" value="1"/>
</dbReference>
<dbReference type="InterPro" id="IPR017451">
    <property type="entry name" value="F-box-assoc_interact_dom"/>
</dbReference>
<dbReference type="InterPro" id="IPR001810">
    <property type="entry name" value="F-box_dom"/>
</dbReference>
<dbReference type="SUPFAM" id="SSF101898">
    <property type="entry name" value="NHL repeat"/>
    <property type="match status" value="1"/>
</dbReference>
<protein>
    <recommendedName>
        <fullName evidence="1">F-box domain-containing protein</fullName>
    </recommendedName>
</protein>
<dbReference type="PANTHER" id="PTHR31111:SF138">
    <property type="entry name" value="F-BOX ASSOCIATED DOMAIN-CONTAINING PROTEIN"/>
    <property type="match status" value="1"/>
</dbReference>
<evidence type="ECO:0000313" key="3">
    <source>
        <dbReference type="Proteomes" id="UP001642260"/>
    </source>
</evidence>
<gene>
    <name evidence="2" type="ORF">ERUC_LOCUS2891</name>
</gene>
<reference evidence="2 3" key="1">
    <citation type="submission" date="2022-03" db="EMBL/GenBank/DDBJ databases">
        <authorList>
            <person name="Macdonald S."/>
            <person name="Ahmed S."/>
            <person name="Newling K."/>
        </authorList>
    </citation>
    <scope>NUCLEOTIDE SEQUENCE [LARGE SCALE GENOMIC DNA]</scope>
</reference>
<comment type="caution">
    <text evidence="2">The sequence shown here is derived from an EMBL/GenBank/DDBJ whole genome shotgun (WGS) entry which is preliminary data.</text>
</comment>
<dbReference type="InterPro" id="IPR013187">
    <property type="entry name" value="F-box-assoc_dom_typ3"/>
</dbReference>
<dbReference type="Pfam" id="PF08268">
    <property type="entry name" value="FBA_3"/>
    <property type="match status" value="1"/>
</dbReference>
<sequence>MEKRETRTKDPSVSQCSQTDWIPFDLAREILMRLPAASLMRFRCVSKQWVSIISDPDFIISFTAKSRSYLLLNFRKNDNQLFFSLSQHKNLEICLPNVETYPLTLLKEDSYASNSQFQSVHGLISFNYLRHVVIWNPSTRQHVTFRKPHEKPFYIRTYLGYDPIGTTYKVLSMALFSTKSTHVLTLGDQESWRPIKDNIPRRSFPSKWICINGVLYFFVSNNGRAEILSFDVRTEKFKLIQCVHDDLEENIYLVNYKNKLARVISKSSCYELWILEEAEKDKWSRQDFYLPFSPHDYGNYGLTGVTDSGEFIYVSVSWHDKNIHVSFYDPKGKSNRIIKIERFEDEDFWLQDEWREHNWGLIGCIPNHIENLICVKNFNCIPSV</sequence>
<dbReference type="Pfam" id="PF00646">
    <property type="entry name" value="F-box"/>
    <property type="match status" value="1"/>
</dbReference>